<accession>A0ABV1GE95</accession>
<comment type="caution">
    <text evidence="1">The sequence shown here is derived from an EMBL/GenBank/DDBJ whole genome shotgun (WGS) entry which is preliminary data.</text>
</comment>
<gene>
    <name evidence="1" type="ORF">WMO24_06820</name>
</gene>
<reference evidence="1 2" key="1">
    <citation type="submission" date="2024-03" db="EMBL/GenBank/DDBJ databases">
        <title>Human intestinal bacterial collection.</title>
        <authorList>
            <person name="Pauvert C."/>
            <person name="Hitch T.C.A."/>
            <person name="Clavel T."/>
        </authorList>
    </citation>
    <scope>NUCLEOTIDE SEQUENCE [LARGE SCALE GENOMIC DNA]</scope>
    <source>
        <strain evidence="1 2">CLA-JM-H11</strain>
    </source>
</reference>
<organism evidence="1 2">
    <name type="scientific">Ruthenibacterium intestinale</name>
    <dbReference type="NCBI Taxonomy" id="3133163"/>
    <lineage>
        <taxon>Bacteria</taxon>
        <taxon>Bacillati</taxon>
        <taxon>Bacillota</taxon>
        <taxon>Clostridia</taxon>
        <taxon>Eubacteriales</taxon>
        <taxon>Oscillospiraceae</taxon>
        <taxon>Ruthenibacterium</taxon>
    </lineage>
</organism>
<sequence length="210" mass="24086">MEQKASVFRSLYHHFGILELNEQLRQAVRSFPGAQEGDHVLVYGYIDRSAGLTLEVLATGHLDGQRMSFFNLPDDCRLFFRFSAVSECGFLRLEQEEKALRERFAQALERLHDYDADQKLEALRDLRLLDPHRHPAFPDDVLVFLTGDGVQPEGCWLRLQERQEDFVLGSLLNEPNQNFICHKGDVLLFRLPARPQDALVCPVDLDGSFS</sequence>
<keyword evidence="2" id="KW-1185">Reference proteome</keyword>
<name>A0ABV1GE95_9FIRM</name>
<dbReference type="EMBL" id="JBBMFA010000082">
    <property type="protein sequence ID" value="MEQ2520140.1"/>
    <property type="molecule type" value="Genomic_DNA"/>
</dbReference>
<proteinExistence type="predicted"/>
<evidence type="ECO:0000313" key="1">
    <source>
        <dbReference type="EMBL" id="MEQ2520140.1"/>
    </source>
</evidence>
<protein>
    <submittedName>
        <fullName evidence="1">Uncharacterized protein</fullName>
    </submittedName>
</protein>
<evidence type="ECO:0000313" key="2">
    <source>
        <dbReference type="Proteomes" id="UP001477672"/>
    </source>
</evidence>
<dbReference type="Proteomes" id="UP001477672">
    <property type="component" value="Unassembled WGS sequence"/>
</dbReference>
<dbReference type="RefSeq" id="WP_349215582.1">
    <property type="nucleotide sequence ID" value="NZ_JBBMFA010000082.1"/>
</dbReference>